<protein>
    <recommendedName>
        <fullName evidence="2">Surface-adhesin protein E-like domain-containing protein</fullName>
    </recommendedName>
</protein>
<reference evidence="3" key="1">
    <citation type="submission" date="2023-04" db="EMBL/GenBank/DDBJ databases">
        <title>Genome Encyclopedia of Bacteria and Archaea VI: Functional Genomics of Type Strains.</title>
        <authorList>
            <person name="Whitman W."/>
        </authorList>
    </citation>
    <scope>NUCLEOTIDE SEQUENCE</scope>
    <source>
        <strain evidence="3">Enz.4-51</strain>
    </source>
</reference>
<organism evidence="3 4">
    <name type="scientific">Polynucleobacter sphagniphilus</name>
    <dbReference type="NCBI Taxonomy" id="1743169"/>
    <lineage>
        <taxon>Bacteria</taxon>
        <taxon>Pseudomonadati</taxon>
        <taxon>Pseudomonadota</taxon>
        <taxon>Betaproteobacteria</taxon>
        <taxon>Burkholderiales</taxon>
        <taxon>Burkholderiaceae</taxon>
        <taxon>Polynucleobacter</taxon>
    </lineage>
</organism>
<dbReference type="InterPro" id="IPR031939">
    <property type="entry name" value="Adhesin_E-like"/>
</dbReference>
<comment type="caution">
    <text evidence="3">The sequence shown here is derived from an EMBL/GenBank/DDBJ whole genome shotgun (WGS) entry which is preliminary data.</text>
</comment>
<keyword evidence="1" id="KW-0732">Signal</keyword>
<gene>
    <name evidence="3" type="ORF">M2127_000965</name>
</gene>
<feature type="signal peptide" evidence="1">
    <location>
        <begin position="1"/>
        <end position="24"/>
    </location>
</feature>
<feature type="chain" id="PRO_5041291879" description="Surface-adhesin protein E-like domain-containing protein" evidence="1">
    <location>
        <begin position="25"/>
        <end position="140"/>
    </location>
</feature>
<evidence type="ECO:0000256" key="1">
    <source>
        <dbReference type="SAM" id="SignalP"/>
    </source>
</evidence>
<dbReference type="Proteomes" id="UP001161160">
    <property type="component" value="Unassembled WGS sequence"/>
</dbReference>
<keyword evidence="4" id="KW-1185">Reference proteome</keyword>
<evidence type="ECO:0000313" key="4">
    <source>
        <dbReference type="Proteomes" id="UP001161160"/>
    </source>
</evidence>
<evidence type="ECO:0000313" key="3">
    <source>
        <dbReference type="EMBL" id="MDH6503672.1"/>
    </source>
</evidence>
<evidence type="ECO:0000259" key="2">
    <source>
        <dbReference type="Pfam" id="PF16747"/>
    </source>
</evidence>
<dbReference type="Pfam" id="PF16747">
    <property type="entry name" value="Adhesin_E"/>
    <property type="match status" value="1"/>
</dbReference>
<name>A0AA43M9I8_9BURK</name>
<accession>A0AA43M9I8</accession>
<sequence length="140" mass="16007">MPLMKSSLRLLIASLFFWSVIAHAEWLTYKDPAQKGVVITYSTLSIKRIDEVHYAVSVFTNYPTMQTAEINRQKIQYQSKTETQFFGCETQDFALGAFELYRDKDALGPKTSVPAKDLLWNPIAPGSLQMQFLNSFCRRG</sequence>
<dbReference type="AlphaFoldDB" id="A0AA43M9I8"/>
<proteinExistence type="predicted"/>
<dbReference type="EMBL" id="JARXYA010000004">
    <property type="protein sequence ID" value="MDH6503672.1"/>
    <property type="molecule type" value="Genomic_DNA"/>
</dbReference>
<feature type="domain" description="Surface-adhesin protein E-like" evidence="2">
    <location>
        <begin position="26"/>
        <end position="138"/>
    </location>
</feature>